<name>A0A5E4LMG4_9ARCH</name>
<evidence type="ECO:0000313" key="2">
    <source>
        <dbReference type="Proteomes" id="UP000789941"/>
    </source>
</evidence>
<dbReference type="AlphaFoldDB" id="A0A5E4LMG4"/>
<dbReference type="EMBL" id="CABMJJ010000007">
    <property type="protein sequence ID" value="VVC03240.1"/>
    <property type="molecule type" value="Genomic_DNA"/>
</dbReference>
<accession>A0A5E4LMG4</accession>
<dbReference type="Proteomes" id="UP000789941">
    <property type="component" value="Unassembled WGS sequence"/>
</dbReference>
<proteinExistence type="predicted"/>
<sequence length="49" mass="5306">MSDFVKGCPECSMSFGMSSALSKADNEFRCTANPAHKFKLGNDGFLQSI</sequence>
<organism evidence="1 2">
    <name type="scientific">Candidatus Bilamarchaeum dharawalense</name>
    <dbReference type="NCBI Taxonomy" id="2885759"/>
    <lineage>
        <taxon>Archaea</taxon>
        <taxon>Candidatus Micrarchaeota</taxon>
        <taxon>Candidatus Micrarchaeia</taxon>
        <taxon>Candidatus Anstonellales</taxon>
        <taxon>Candidatus Bilamarchaeaceae</taxon>
        <taxon>Candidatus Bilamarchaeum</taxon>
    </lineage>
</organism>
<evidence type="ECO:0000313" key="1">
    <source>
        <dbReference type="EMBL" id="VVC03240.1"/>
    </source>
</evidence>
<gene>
    <name evidence="1" type="ORF">LFW2832_00249</name>
</gene>
<protein>
    <submittedName>
        <fullName evidence="1">Uncharacterized protein</fullName>
    </submittedName>
</protein>
<reference evidence="1 2" key="1">
    <citation type="submission" date="2019-08" db="EMBL/GenBank/DDBJ databases">
        <authorList>
            <person name="Vazquez-Campos X."/>
        </authorList>
    </citation>
    <scope>NUCLEOTIDE SEQUENCE [LARGE SCALE GENOMIC DNA]</scope>
    <source>
        <strain evidence="1">LFW-283_2</strain>
    </source>
</reference>
<comment type="caution">
    <text evidence="1">The sequence shown here is derived from an EMBL/GenBank/DDBJ whole genome shotgun (WGS) entry which is preliminary data.</text>
</comment>